<protein>
    <recommendedName>
        <fullName evidence="7">Mediator of RNA polymerase II transcription subunit 9</fullName>
    </recommendedName>
    <alternativeName>
        <fullName evidence="7">Mediator complex subunit 9</fullName>
    </alternativeName>
</protein>
<feature type="region of interest" description="Disordered" evidence="9">
    <location>
        <begin position="1"/>
        <end position="23"/>
    </location>
</feature>
<name>A0A3N4HGQ4_ASCIM</name>
<dbReference type="AlphaFoldDB" id="A0A3N4HGQ4"/>
<evidence type="ECO:0000313" key="10">
    <source>
        <dbReference type="EMBL" id="RPA73233.1"/>
    </source>
</evidence>
<comment type="function">
    <text evidence="7">Component of the Mediator complex, a coactivator involved in the regulated transcription of nearly all RNA polymerase II-dependent genes. Mediator functions as a bridge to convey information from gene-specific regulatory proteins to the basal RNA polymerase II transcription machinery. Mediator is recruited to promoters by direct interactions with regulatory proteins and serves as a scaffold for the assembly of a functional preinitiation complex with RNA polymerase II and the general transcription factors.</text>
</comment>
<evidence type="ECO:0000256" key="1">
    <source>
        <dbReference type="ARBA" id="ARBA00004123"/>
    </source>
</evidence>
<keyword evidence="11" id="KW-1185">Reference proteome</keyword>
<feature type="coiled-coil region" evidence="8">
    <location>
        <begin position="63"/>
        <end position="97"/>
    </location>
</feature>
<dbReference type="EMBL" id="ML119828">
    <property type="protein sequence ID" value="RPA73233.1"/>
    <property type="molecule type" value="Genomic_DNA"/>
</dbReference>
<evidence type="ECO:0000256" key="6">
    <source>
        <dbReference type="ARBA" id="ARBA00023242"/>
    </source>
</evidence>
<evidence type="ECO:0000256" key="4">
    <source>
        <dbReference type="ARBA" id="ARBA00023159"/>
    </source>
</evidence>
<gene>
    <name evidence="7" type="primary">MED9</name>
    <name evidence="10" type="ORF">BJ508DRAFT_419114</name>
</gene>
<evidence type="ECO:0000256" key="7">
    <source>
        <dbReference type="RuleBase" id="RU364145"/>
    </source>
</evidence>
<dbReference type="STRING" id="1160509.A0A3N4HGQ4"/>
<dbReference type="Proteomes" id="UP000275078">
    <property type="component" value="Unassembled WGS sequence"/>
</dbReference>
<comment type="subcellular location">
    <subcellularLocation>
        <location evidence="1 7">Nucleus</location>
    </subcellularLocation>
</comment>
<reference evidence="10 11" key="1">
    <citation type="journal article" date="2018" name="Nat. Ecol. Evol.">
        <title>Pezizomycetes genomes reveal the molecular basis of ectomycorrhizal truffle lifestyle.</title>
        <authorList>
            <person name="Murat C."/>
            <person name="Payen T."/>
            <person name="Noel B."/>
            <person name="Kuo A."/>
            <person name="Morin E."/>
            <person name="Chen J."/>
            <person name="Kohler A."/>
            <person name="Krizsan K."/>
            <person name="Balestrini R."/>
            <person name="Da Silva C."/>
            <person name="Montanini B."/>
            <person name="Hainaut M."/>
            <person name="Levati E."/>
            <person name="Barry K.W."/>
            <person name="Belfiori B."/>
            <person name="Cichocki N."/>
            <person name="Clum A."/>
            <person name="Dockter R.B."/>
            <person name="Fauchery L."/>
            <person name="Guy J."/>
            <person name="Iotti M."/>
            <person name="Le Tacon F."/>
            <person name="Lindquist E.A."/>
            <person name="Lipzen A."/>
            <person name="Malagnac F."/>
            <person name="Mello A."/>
            <person name="Molinier V."/>
            <person name="Miyauchi S."/>
            <person name="Poulain J."/>
            <person name="Riccioni C."/>
            <person name="Rubini A."/>
            <person name="Sitrit Y."/>
            <person name="Splivallo R."/>
            <person name="Traeger S."/>
            <person name="Wang M."/>
            <person name="Zifcakova L."/>
            <person name="Wipf D."/>
            <person name="Zambonelli A."/>
            <person name="Paolocci F."/>
            <person name="Nowrousian M."/>
            <person name="Ottonello S."/>
            <person name="Baldrian P."/>
            <person name="Spatafora J.W."/>
            <person name="Henrissat B."/>
            <person name="Nagy L.G."/>
            <person name="Aury J.M."/>
            <person name="Wincker P."/>
            <person name="Grigoriev I.V."/>
            <person name="Bonfante P."/>
            <person name="Martin F.M."/>
        </authorList>
    </citation>
    <scope>NUCLEOTIDE SEQUENCE [LARGE SCALE GENOMIC DNA]</scope>
    <source>
        <strain evidence="10 11">RN42</strain>
    </source>
</reference>
<proteinExistence type="inferred from homology"/>
<dbReference type="Pfam" id="PF07544">
    <property type="entry name" value="Med9"/>
    <property type="match status" value="1"/>
</dbReference>
<evidence type="ECO:0000256" key="3">
    <source>
        <dbReference type="ARBA" id="ARBA00023015"/>
    </source>
</evidence>
<accession>A0A3N4HGQ4</accession>
<keyword evidence="4 7" id="KW-0010">Activator</keyword>
<evidence type="ECO:0000256" key="5">
    <source>
        <dbReference type="ARBA" id="ARBA00023163"/>
    </source>
</evidence>
<keyword evidence="6 7" id="KW-0539">Nucleus</keyword>
<keyword evidence="5 7" id="KW-0804">Transcription</keyword>
<keyword evidence="8" id="KW-0175">Coiled coil</keyword>
<dbReference type="GO" id="GO:0003712">
    <property type="term" value="F:transcription coregulator activity"/>
    <property type="evidence" value="ECO:0007669"/>
    <property type="project" value="InterPro"/>
</dbReference>
<evidence type="ECO:0000256" key="9">
    <source>
        <dbReference type="SAM" id="MobiDB-lite"/>
    </source>
</evidence>
<comment type="subunit">
    <text evidence="7">Component of the Mediator complex.</text>
</comment>
<dbReference type="GO" id="GO:0016592">
    <property type="term" value="C:mediator complex"/>
    <property type="evidence" value="ECO:0007669"/>
    <property type="project" value="InterPro"/>
</dbReference>
<evidence type="ECO:0000256" key="2">
    <source>
        <dbReference type="ARBA" id="ARBA00008089"/>
    </source>
</evidence>
<comment type="similarity">
    <text evidence="2 7">Belongs to the Mediator complex subunit 9 family.</text>
</comment>
<dbReference type="GO" id="GO:0006357">
    <property type="term" value="P:regulation of transcription by RNA polymerase II"/>
    <property type="evidence" value="ECO:0007669"/>
    <property type="project" value="InterPro"/>
</dbReference>
<evidence type="ECO:0000256" key="8">
    <source>
        <dbReference type="SAM" id="Coils"/>
    </source>
</evidence>
<keyword evidence="3 7" id="KW-0805">Transcription regulation</keyword>
<organism evidence="10 11">
    <name type="scientific">Ascobolus immersus RN42</name>
    <dbReference type="NCBI Taxonomy" id="1160509"/>
    <lineage>
        <taxon>Eukaryota</taxon>
        <taxon>Fungi</taxon>
        <taxon>Dikarya</taxon>
        <taxon>Ascomycota</taxon>
        <taxon>Pezizomycotina</taxon>
        <taxon>Pezizomycetes</taxon>
        <taxon>Pezizales</taxon>
        <taxon>Ascobolaceae</taxon>
        <taxon>Ascobolus</taxon>
    </lineage>
</organism>
<dbReference type="InterPro" id="IPR011425">
    <property type="entry name" value="Med9"/>
</dbReference>
<sequence length="114" mass="12370">MSPPTNPLTQQTLLPPPLPSLSPETLTIVPPIHSLLAPLTLDTLDAKHFQHQATIVKLRIGKLKQAIAQLPDAEKSLEELRQEVEEAERRVGKMREVLGALVDSGKAQGEGTGQ</sequence>
<evidence type="ECO:0000313" key="11">
    <source>
        <dbReference type="Proteomes" id="UP000275078"/>
    </source>
</evidence>